<dbReference type="InterPro" id="IPR005335">
    <property type="entry name" value="Terminase_ssu"/>
</dbReference>
<evidence type="ECO:0000256" key="3">
    <source>
        <dbReference type="SAM" id="MobiDB-lite"/>
    </source>
</evidence>
<dbReference type="InterPro" id="IPR038713">
    <property type="entry name" value="Terminase_Gp1_N_sf"/>
</dbReference>
<evidence type="ECO:0000259" key="4">
    <source>
        <dbReference type="Pfam" id="PF10668"/>
    </source>
</evidence>
<feature type="region of interest" description="Disordered" evidence="3">
    <location>
        <begin position="50"/>
        <end position="88"/>
    </location>
</feature>
<dbReference type="EMBL" id="QTLC01000048">
    <property type="protein sequence ID" value="RDY70311.1"/>
    <property type="molecule type" value="Genomic_DNA"/>
</dbReference>
<evidence type="ECO:0000256" key="2">
    <source>
        <dbReference type="ARBA" id="ARBA00023219"/>
    </source>
</evidence>
<evidence type="ECO:0000256" key="1">
    <source>
        <dbReference type="ARBA" id="ARBA00022612"/>
    </source>
</evidence>
<sequence length="310" mass="35409">MARKRDPRRNQAFELWKASNGERKLKDIAEELGCSPSQIRKWKSQDKWNEKLNGNVTKPKRSVTNKKETNQIRDATDEEVDEPESLPSDELTDKQRLFCVHYIKTFNATQSMIKAGYATGSAHVEGHRLLKNPKVASYIRELKGNMMDTLFLDAMDVLRKYAEIAFADITDFVTFTRKDVDTGKKDVLLNPDGSVKDIVPRVDSYNEVFFKDSEVVDGTIVTEVKHGREGVSVKLADKMKALDKLWQYFDMLPEADKRKLQEEKMRADIAKTKAETEAIEGSNDEQNTEDWVGALKEVADRRREKKGDGG</sequence>
<dbReference type="InterPro" id="IPR052404">
    <property type="entry name" value="SPP1-like_terminase"/>
</dbReference>
<dbReference type="Gene3D" id="1.10.10.1400">
    <property type="entry name" value="Terminase, small subunit, N-terminal DNA-binding domain, HTH motif"/>
    <property type="match status" value="1"/>
</dbReference>
<dbReference type="Pfam" id="PF10668">
    <property type="entry name" value="Phage_terminase"/>
    <property type="match status" value="1"/>
</dbReference>
<keyword evidence="1" id="KW-1188">Viral release from host cell</keyword>
<proteinExistence type="predicted"/>
<accession>A0A3D8VM91</accession>
<gene>
    <name evidence="5" type="ORF">DXT76_13650</name>
</gene>
<dbReference type="Proteomes" id="UP000257032">
    <property type="component" value="Unassembled WGS sequence"/>
</dbReference>
<comment type="caution">
    <text evidence="5">The sequence shown here is derived from an EMBL/GenBank/DDBJ whole genome shotgun (WGS) entry which is preliminary data.</text>
</comment>
<evidence type="ECO:0000313" key="6">
    <source>
        <dbReference type="Proteomes" id="UP000257032"/>
    </source>
</evidence>
<dbReference type="Pfam" id="PF03592">
    <property type="entry name" value="Terminase_2"/>
    <property type="match status" value="1"/>
</dbReference>
<organism evidence="5 6">
    <name type="scientific">Halobacillus trueperi</name>
    <dbReference type="NCBI Taxonomy" id="156205"/>
    <lineage>
        <taxon>Bacteria</taxon>
        <taxon>Bacillati</taxon>
        <taxon>Bacillota</taxon>
        <taxon>Bacilli</taxon>
        <taxon>Bacillales</taxon>
        <taxon>Bacillaceae</taxon>
        <taxon>Halobacillus</taxon>
    </lineage>
</organism>
<dbReference type="PANTHER" id="PTHR41328:SF3">
    <property type="entry name" value="PBSX PHAGE TERMINASE SMALL SUBUNIT"/>
    <property type="match status" value="1"/>
</dbReference>
<dbReference type="AlphaFoldDB" id="A0A3D8VM91"/>
<feature type="domain" description="PBSX phage terminase small subunit-like N-terminal" evidence="4">
    <location>
        <begin position="1"/>
        <end position="62"/>
    </location>
</feature>
<keyword evidence="2" id="KW-0231">Viral genome packaging</keyword>
<dbReference type="GO" id="GO:0051276">
    <property type="term" value="P:chromosome organization"/>
    <property type="evidence" value="ECO:0007669"/>
    <property type="project" value="InterPro"/>
</dbReference>
<dbReference type="RefSeq" id="WP_115894486.1">
    <property type="nucleotide sequence ID" value="NZ_QTLC01000048.1"/>
</dbReference>
<dbReference type="InterPro" id="IPR018925">
    <property type="entry name" value="XtmA-like_N"/>
</dbReference>
<evidence type="ECO:0000313" key="5">
    <source>
        <dbReference type="EMBL" id="RDY70311.1"/>
    </source>
</evidence>
<dbReference type="PANTHER" id="PTHR41328">
    <property type="entry name" value="TERMINASE SMALL SUBUNIT-RELATED"/>
    <property type="match status" value="1"/>
</dbReference>
<reference evidence="5 6" key="1">
    <citation type="submission" date="2018-08" db="EMBL/GenBank/DDBJ databases">
        <title>Genome sequence of strict halophilic Halobacillus trueperi SS1 isolated from Lunsu, a salty water body of North West Himalayas.</title>
        <authorList>
            <person name="Gupta S."/>
            <person name="Sharma P."/>
            <person name="Dev K."/>
            <person name="Baumler D."/>
            <person name="Sourirajan A."/>
        </authorList>
    </citation>
    <scope>NUCLEOTIDE SEQUENCE [LARGE SCALE GENOMIC DNA]</scope>
    <source>
        <strain evidence="5 6">SS1</strain>
    </source>
</reference>
<name>A0A3D8VM91_9BACI</name>
<feature type="compositionally biased region" description="Basic and acidic residues" evidence="3">
    <location>
        <begin position="65"/>
        <end position="75"/>
    </location>
</feature>
<protein>
    <submittedName>
        <fullName evidence="5">Terminase</fullName>
    </submittedName>
</protein>